<feature type="compositionally biased region" description="Basic and acidic residues" evidence="1">
    <location>
        <begin position="145"/>
        <end position="155"/>
    </location>
</feature>
<comment type="caution">
    <text evidence="2">The sequence shown here is derived from an EMBL/GenBank/DDBJ whole genome shotgun (WGS) entry which is preliminary data.</text>
</comment>
<organism evidence="2 3">
    <name type="scientific">Stenotrophomonas rhizophila</name>
    <dbReference type="NCBI Taxonomy" id="216778"/>
    <lineage>
        <taxon>Bacteria</taxon>
        <taxon>Pseudomonadati</taxon>
        <taxon>Pseudomonadota</taxon>
        <taxon>Gammaproteobacteria</taxon>
        <taxon>Lysobacterales</taxon>
        <taxon>Lysobacteraceae</taxon>
        <taxon>Stenotrophomonas</taxon>
    </lineage>
</organism>
<dbReference type="Proteomes" id="UP000274786">
    <property type="component" value="Unassembled WGS sequence"/>
</dbReference>
<proteinExistence type="predicted"/>
<dbReference type="OrthoDB" id="6053364at2"/>
<protein>
    <recommendedName>
        <fullName evidence="4">HeH/LEM domain-containing protein</fullName>
    </recommendedName>
</protein>
<dbReference type="InterPro" id="IPR036361">
    <property type="entry name" value="SAP_dom_sf"/>
</dbReference>
<evidence type="ECO:0008006" key="4">
    <source>
        <dbReference type="Google" id="ProtNLM"/>
    </source>
</evidence>
<feature type="region of interest" description="Disordered" evidence="1">
    <location>
        <begin position="114"/>
        <end position="155"/>
    </location>
</feature>
<reference evidence="2 3" key="1">
    <citation type="submission" date="2018-10" db="EMBL/GenBank/DDBJ databases">
        <title>Comparative analysis of microorganisms from saline springs in Andes Mountain Range, Colombia.</title>
        <authorList>
            <person name="Rubin E."/>
        </authorList>
    </citation>
    <scope>NUCLEOTIDE SEQUENCE [LARGE SCALE GENOMIC DNA]</scope>
    <source>
        <strain evidence="2 3">USBA GBX 843</strain>
    </source>
</reference>
<dbReference type="EMBL" id="RCDC01000004">
    <property type="protein sequence ID" value="RLK56238.1"/>
    <property type="molecule type" value="Genomic_DNA"/>
</dbReference>
<dbReference type="RefSeq" id="WP_121037202.1">
    <property type="nucleotide sequence ID" value="NZ_RCDC01000004.1"/>
</dbReference>
<dbReference type="Gene3D" id="1.10.720.30">
    <property type="entry name" value="SAP domain"/>
    <property type="match status" value="1"/>
</dbReference>
<evidence type="ECO:0000313" key="3">
    <source>
        <dbReference type="Proteomes" id="UP000274786"/>
    </source>
</evidence>
<evidence type="ECO:0000256" key="1">
    <source>
        <dbReference type="SAM" id="MobiDB-lite"/>
    </source>
</evidence>
<dbReference type="AlphaFoldDB" id="A0A498CDU0"/>
<sequence length="188" mass="20474">MSNDTVVVTLQQIAIQRSSEVTITDSFFEHEVPILELIHGEDNITVLNDDYHAIELPNNGAQEYQRLVTKYGDKYRPIVDQVFPRGIADVAKELGMVQGRDTFSKQSEAVVESRLPARPGQKGRQQSANAAQAGGTADVSEEQPELSHAELREELTRLGVEHKGNAPKAELQALYDAAQAGAHGTLGG</sequence>
<gene>
    <name evidence="2" type="ORF">BCL79_0621</name>
</gene>
<accession>A0A498CDU0</accession>
<evidence type="ECO:0000313" key="2">
    <source>
        <dbReference type="EMBL" id="RLK56238.1"/>
    </source>
</evidence>
<name>A0A498CDU0_9GAMM</name>